<evidence type="ECO:0000313" key="1">
    <source>
        <dbReference type="EMBL" id="OAM78195.1"/>
    </source>
</evidence>
<dbReference type="OrthoDB" id="8421807at2"/>
<protein>
    <submittedName>
        <fullName evidence="1">Uncharacterized protein</fullName>
    </submittedName>
</protein>
<dbReference type="AlphaFoldDB" id="A0A178I1X0"/>
<reference evidence="1 2" key="1">
    <citation type="submission" date="2016-03" db="EMBL/GenBank/DDBJ databases">
        <title>Genome sequencing of Devosia sp. S37.</title>
        <authorList>
            <person name="Mohd Nor M."/>
        </authorList>
    </citation>
    <scope>NUCLEOTIDE SEQUENCE [LARGE SCALE GENOMIC DNA]</scope>
    <source>
        <strain evidence="1 2">S37</strain>
    </source>
</reference>
<dbReference type="Proteomes" id="UP000078389">
    <property type="component" value="Unassembled WGS sequence"/>
</dbReference>
<accession>A0A178I1X0</accession>
<name>A0A178I1X0_9HYPH</name>
<gene>
    <name evidence="1" type="ORF">A3840_06740</name>
</gene>
<proteinExistence type="predicted"/>
<comment type="caution">
    <text evidence="1">The sequence shown here is derived from an EMBL/GenBank/DDBJ whole genome shotgun (WGS) entry which is preliminary data.</text>
</comment>
<dbReference type="EMBL" id="LVVY01000072">
    <property type="protein sequence ID" value="OAM78195.1"/>
    <property type="molecule type" value="Genomic_DNA"/>
</dbReference>
<organism evidence="1 2">
    <name type="scientific">Devosia elaeis</name>
    <dbReference type="NCBI Taxonomy" id="1770058"/>
    <lineage>
        <taxon>Bacteria</taxon>
        <taxon>Pseudomonadati</taxon>
        <taxon>Pseudomonadota</taxon>
        <taxon>Alphaproteobacteria</taxon>
        <taxon>Hyphomicrobiales</taxon>
        <taxon>Devosiaceae</taxon>
        <taxon>Devosia</taxon>
    </lineage>
</organism>
<dbReference type="RefSeq" id="WP_067453814.1">
    <property type="nucleotide sequence ID" value="NZ_LVVY01000072.1"/>
</dbReference>
<dbReference type="STRING" id="1770058.A3840_06740"/>
<sequence length="106" mass="11669">MAKFCISYTVRGRATETVEADDEATARAAIEARVEADDFELDLDEIDDVDFTINEMHPVTRDGREVWTTYIRTGDVRGHQSALNTGALFAHYQNQEAAAAASEGGE</sequence>
<evidence type="ECO:0000313" key="2">
    <source>
        <dbReference type="Proteomes" id="UP000078389"/>
    </source>
</evidence>
<keyword evidence="2" id="KW-1185">Reference proteome</keyword>